<organism evidence="1 2">
    <name type="scientific">Portunus trituberculatus</name>
    <name type="common">Swimming crab</name>
    <name type="synonym">Neptunus trituberculatus</name>
    <dbReference type="NCBI Taxonomy" id="210409"/>
    <lineage>
        <taxon>Eukaryota</taxon>
        <taxon>Metazoa</taxon>
        <taxon>Ecdysozoa</taxon>
        <taxon>Arthropoda</taxon>
        <taxon>Crustacea</taxon>
        <taxon>Multicrustacea</taxon>
        <taxon>Malacostraca</taxon>
        <taxon>Eumalacostraca</taxon>
        <taxon>Eucarida</taxon>
        <taxon>Decapoda</taxon>
        <taxon>Pleocyemata</taxon>
        <taxon>Brachyura</taxon>
        <taxon>Eubrachyura</taxon>
        <taxon>Portunoidea</taxon>
        <taxon>Portunidae</taxon>
        <taxon>Portuninae</taxon>
        <taxon>Portunus</taxon>
    </lineage>
</organism>
<evidence type="ECO:0000313" key="1">
    <source>
        <dbReference type="EMBL" id="MPC44940.1"/>
    </source>
</evidence>
<sequence length="84" mass="9819">MEDYSRNFFSGYDQQEGWHMIFSRAKIVSIMVAEGVLVESLQYERRGKCFAWLLYHGPFGLSQVHSPLYNLESVKPRPCKTTTR</sequence>
<evidence type="ECO:0000313" key="2">
    <source>
        <dbReference type="Proteomes" id="UP000324222"/>
    </source>
</evidence>
<keyword evidence="2" id="KW-1185">Reference proteome</keyword>
<proteinExistence type="predicted"/>
<dbReference type="AlphaFoldDB" id="A0A5B7FBA4"/>
<name>A0A5B7FBA4_PORTR</name>
<protein>
    <submittedName>
        <fullName evidence="1">Uncharacterized protein</fullName>
    </submittedName>
</protein>
<accession>A0A5B7FBA4</accession>
<comment type="caution">
    <text evidence="1">The sequence shown here is derived from an EMBL/GenBank/DDBJ whole genome shotgun (WGS) entry which is preliminary data.</text>
</comment>
<reference evidence="1 2" key="1">
    <citation type="submission" date="2019-05" db="EMBL/GenBank/DDBJ databases">
        <title>Another draft genome of Portunus trituberculatus and its Hox gene families provides insights of decapod evolution.</title>
        <authorList>
            <person name="Jeong J.-H."/>
            <person name="Song I."/>
            <person name="Kim S."/>
            <person name="Choi T."/>
            <person name="Kim D."/>
            <person name="Ryu S."/>
            <person name="Kim W."/>
        </authorList>
    </citation>
    <scope>NUCLEOTIDE SEQUENCE [LARGE SCALE GENOMIC DNA]</scope>
    <source>
        <tissue evidence="1">Muscle</tissue>
    </source>
</reference>
<dbReference type="Proteomes" id="UP000324222">
    <property type="component" value="Unassembled WGS sequence"/>
</dbReference>
<dbReference type="EMBL" id="VSRR010006503">
    <property type="protein sequence ID" value="MPC44940.1"/>
    <property type="molecule type" value="Genomic_DNA"/>
</dbReference>
<gene>
    <name evidence="1" type="ORF">E2C01_038622</name>
</gene>